<dbReference type="PANTHER" id="PTHR46040:SF3">
    <property type="entry name" value="HIGH MOBILITY GROUP PROTEIN 2"/>
    <property type="match status" value="1"/>
</dbReference>
<dbReference type="EMBL" id="BTGD01000005">
    <property type="protein sequence ID" value="GMM55630.1"/>
    <property type="molecule type" value="Genomic_DNA"/>
</dbReference>
<dbReference type="Gene3D" id="1.10.30.10">
    <property type="entry name" value="High mobility group box domain"/>
    <property type="match status" value="1"/>
</dbReference>
<dbReference type="GO" id="GO:0005634">
    <property type="term" value="C:nucleus"/>
    <property type="evidence" value="ECO:0007669"/>
    <property type="project" value="UniProtKB-UniRule"/>
</dbReference>
<sequence length="297" mass="31650">MTTDAAAQLKTAKDSLVSSLFELSKAANQTAGSIVDFYNHIGEDEDDRLEAFTTLTESLQTLTAATNSLHGISAELTNPDEDEKDSGLGHGGKDLDDGSSTKDEDDDEEDDSTAAADGAKGKKKRKQRDPNAPKKPLTVFFAYSAYVRQELRDARQRAGLAPLSSTEITQEISKKWKLLSDEEKDTWRKAYNIELGHYQKAKEAYLEAKKNGTLPPPGTAPPPSQAPVPIPQGLLHATSAAALAAASAGSAGSGSGSRGHGASAGAAAEHKRARDDDSGEKKKKKKKKDKKKDKSSN</sequence>
<dbReference type="Pfam" id="PF00505">
    <property type="entry name" value="HMG_box"/>
    <property type="match status" value="1"/>
</dbReference>
<feature type="DNA-binding region" description="HMG box" evidence="3">
    <location>
        <begin position="133"/>
        <end position="206"/>
    </location>
</feature>
<dbReference type="SMART" id="SM00398">
    <property type="entry name" value="HMG"/>
    <property type="match status" value="1"/>
</dbReference>
<proteinExistence type="predicted"/>
<feature type="compositionally biased region" description="Basic and acidic residues" evidence="4">
    <location>
        <begin position="85"/>
        <end position="102"/>
    </location>
</feature>
<feature type="domain" description="HMG box" evidence="5">
    <location>
        <begin position="133"/>
        <end position="206"/>
    </location>
</feature>
<evidence type="ECO:0000259" key="5">
    <source>
        <dbReference type="PROSITE" id="PS50118"/>
    </source>
</evidence>
<keyword evidence="2 3" id="KW-0539">Nucleus</keyword>
<keyword evidence="7" id="KW-1185">Reference proteome</keyword>
<evidence type="ECO:0000313" key="7">
    <source>
        <dbReference type="Proteomes" id="UP001377567"/>
    </source>
</evidence>
<dbReference type="CDD" id="cd22015">
    <property type="entry name" value="HMG-box_HMO1-like"/>
    <property type="match status" value="1"/>
</dbReference>
<reference evidence="6 7" key="1">
    <citation type="journal article" date="2023" name="Elife">
        <title>Identification of key yeast species and microbe-microbe interactions impacting larval growth of Drosophila in the wild.</title>
        <authorList>
            <person name="Mure A."/>
            <person name="Sugiura Y."/>
            <person name="Maeda R."/>
            <person name="Honda K."/>
            <person name="Sakurai N."/>
            <person name="Takahashi Y."/>
            <person name="Watada M."/>
            <person name="Katoh T."/>
            <person name="Gotoh A."/>
            <person name="Gotoh Y."/>
            <person name="Taniguchi I."/>
            <person name="Nakamura K."/>
            <person name="Hayashi T."/>
            <person name="Katayama T."/>
            <person name="Uemura T."/>
            <person name="Hattori Y."/>
        </authorList>
    </citation>
    <scope>NUCLEOTIDE SEQUENCE [LARGE SCALE GENOMIC DNA]</scope>
    <source>
        <strain evidence="6 7">KH-74</strain>
    </source>
</reference>
<dbReference type="PROSITE" id="PS50118">
    <property type="entry name" value="HMG_BOX_2"/>
    <property type="match status" value="1"/>
</dbReference>
<dbReference type="InterPro" id="IPR036910">
    <property type="entry name" value="HMG_box_dom_sf"/>
</dbReference>
<feature type="region of interest" description="Disordered" evidence="4">
    <location>
        <begin position="207"/>
        <end position="297"/>
    </location>
</feature>
<name>A0AAV5RVN5_MAUHU</name>
<dbReference type="AlphaFoldDB" id="A0AAV5RVN5"/>
<feature type="compositionally biased region" description="Acidic residues" evidence="4">
    <location>
        <begin position="103"/>
        <end position="112"/>
    </location>
</feature>
<dbReference type="InterPro" id="IPR009071">
    <property type="entry name" value="HMG_box_dom"/>
</dbReference>
<evidence type="ECO:0000256" key="3">
    <source>
        <dbReference type="PROSITE-ProRule" id="PRU00267"/>
    </source>
</evidence>
<gene>
    <name evidence="6" type="ORF">DAKH74_022460</name>
</gene>
<evidence type="ECO:0000256" key="4">
    <source>
        <dbReference type="SAM" id="MobiDB-lite"/>
    </source>
</evidence>
<dbReference type="GO" id="GO:0003677">
    <property type="term" value="F:DNA binding"/>
    <property type="evidence" value="ECO:0007669"/>
    <property type="project" value="UniProtKB-UniRule"/>
</dbReference>
<feature type="compositionally biased region" description="Basic and acidic residues" evidence="4">
    <location>
        <begin position="268"/>
        <end position="280"/>
    </location>
</feature>
<dbReference type="InterPro" id="IPR051965">
    <property type="entry name" value="ChromReg_NeuronalGeneExpr"/>
</dbReference>
<evidence type="ECO:0000256" key="1">
    <source>
        <dbReference type="ARBA" id="ARBA00023125"/>
    </source>
</evidence>
<dbReference type="Proteomes" id="UP001377567">
    <property type="component" value="Unassembled WGS sequence"/>
</dbReference>
<dbReference type="GO" id="GO:0010468">
    <property type="term" value="P:regulation of gene expression"/>
    <property type="evidence" value="ECO:0007669"/>
    <property type="project" value="TreeGrafter"/>
</dbReference>
<accession>A0AAV5RVN5</accession>
<organism evidence="6 7">
    <name type="scientific">Maudiozyma humilis</name>
    <name type="common">Sour dough yeast</name>
    <name type="synonym">Kazachstania humilis</name>
    <dbReference type="NCBI Taxonomy" id="51915"/>
    <lineage>
        <taxon>Eukaryota</taxon>
        <taxon>Fungi</taxon>
        <taxon>Dikarya</taxon>
        <taxon>Ascomycota</taxon>
        <taxon>Saccharomycotina</taxon>
        <taxon>Saccharomycetes</taxon>
        <taxon>Saccharomycetales</taxon>
        <taxon>Saccharomycetaceae</taxon>
        <taxon>Maudiozyma</taxon>
    </lineage>
</organism>
<evidence type="ECO:0000313" key="6">
    <source>
        <dbReference type="EMBL" id="GMM55630.1"/>
    </source>
</evidence>
<feature type="compositionally biased region" description="Basic residues" evidence="4">
    <location>
        <begin position="281"/>
        <end position="291"/>
    </location>
</feature>
<keyword evidence="1 3" id="KW-0238">DNA-binding</keyword>
<feature type="compositionally biased region" description="Pro residues" evidence="4">
    <location>
        <begin position="214"/>
        <end position="230"/>
    </location>
</feature>
<protein>
    <submittedName>
        <fullName evidence="6">Hmo1 protein</fullName>
    </submittedName>
</protein>
<feature type="region of interest" description="Disordered" evidence="4">
    <location>
        <begin position="75"/>
        <end position="134"/>
    </location>
</feature>
<dbReference type="SUPFAM" id="SSF47095">
    <property type="entry name" value="HMG-box"/>
    <property type="match status" value="1"/>
</dbReference>
<evidence type="ECO:0000256" key="2">
    <source>
        <dbReference type="ARBA" id="ARBA00023242"/>
    </source>
</evidence>
<feature type="compositionally biased region" description="Low complexity" evidence="4">
    <location>
        <begin position="237"/>
        <end position="250"/>
    </location>
</feature>
<dbReference type="PANTHER" id="PTHR46040">
    <property type="entry name" value="HIGH MOBILITY GROUP PROTEIN 2"/>
    <property type="match status" value="1"/>
</dbReference>
<comment type="caution">
    <text evidence="6">The sequence shown here is derived from an EMBL/GenBank/DDBJ whole genome shotgun (WGS) entry which is preliminary data.</text>
</comment>